<protein>
    <recommendedName>
        <fullName evidence="4">ABC transporter domain-containing protein</fullName>
    </recommendedName>
</protein>
<feature type="domain" description="ABC transporter" evidence="4">
    <location>
        <begin position="2"/>
        <end position="210"/>
    </location>
</feature>
<dbReference type="RefSeq" id="WP_086335175.1">
    <property type="nucleotide sequence ID" value="NZ_NGMS01000001.1"/>
</dbReference>
<dbReference type="InterPro" id="IPR051782">
    <property type="entry name" value="ABC_Transporter_VariousFunc"/>
</dbReference>
<sequence>MIELINLGKQYKQKILFQDVNVIFNEGKKSFIKGINGSGKSVLMKLIVGYSTPTKGMVKVAGKIIGVDQDFIPDAGVFINAPDFIKSWTGAENLLYLANIRKVANEKKIRFLASQLNLEKDLNKKYKHYSLGMKQKLRIIQALMDEPTYLILDEPFDALDKNSRENVLNLLDNYLSENAQRILIFSSHNDRMEDFADHIYELENQTLLQIK</sequence>
<organism evidence="5 6">
    <name type="scientific">Enterococcus mundtii</name>
    <dbReference type="NCBI Taxonomy" id="53346"/>
    <lineage>
        <taxon>Bacteria</taxon>
        <taxon>Bacillati</taxon>
        <taxon>Bacillota</taxon>
        <taxon>Bacilli</taxon>
        <taxon>Lactobacillales</taxon>
        <taxon>Enterococcaceae</taxon>
        <taxon>Enterococcus</taxon>
    </lineage>
</organism>
<dbReference type="InterPro" id="IPR027417">
    <property type="entry name" value="P-loop_NTPase"/>
</dbReference>
<proteinExistence type="predicted"/>
<dbReference type="SUPFAM" id="SSF52540">
    <property type="entry name" value="P-loop containing nucleoside triphosphate hydrolases"/>
    <property type="match status" value="1"/>
</dbReference>
<accession>A0A242L2Y1</accession>
<keyword evidence="1" id="KW-0813">Transport</keyword>
<dbReference type="PROSITE" id="PS00211">
    <property type="entry name" value="ABC_TRANSPORTER_1"/>
    <property type="match status" value="1"/>
</dbReference>
<dbReference type="PROSITE" id="PS50893">
    <property type="entry name" value="ABC_TRANSPORTER_2"/>
    <property type="match status" value="1"/>
</dbReference>
<dbReference type="Proteomes" id="UP000195024">
    <property type="component" value="Unassembled WGS sequence"/>
</dbReference>
<dbReference type="AlphaFoldDB" id="A0A242L2Y1"/>
<dbReference type="SMART" id="SM00382">
    <property type="entry name" value="AAA"/>
    <property type="match status" value="1"/>
</dbReference>
<dbReference type="PANTHER" id="PTHR42939">
    <property type="entry name" value="ABC TRANSPORTER ATP-BINDING PROTEIN ALBC-RELATED"/>
    <property type="match status" value="1"/>
</dbReference>
<evidence type="ECO:0000259" key="4">
    <source>
        <dbReference type="PROSITE" id="PS50893"/>
    </source>
</evidence>
<name>A0A242L2Y1_ENTMU</name>
<comment type="caution">
    <text evidence="5">The sequence shown here is derived from an EMBL/GenBank/DDBJ whole genome shotgun (WGS) entry which is preliminary data.</text>
</comment>
<evidence type="ECO:0000313" key="5">
    <source>
        <dbReference type="EMBL" id="OTP28469.1"/>
    </source>
</evidence>
<dbReference type="InterPro" id="IPR003593">
    <property type="entry name" value="AAA+_ATPase"/>
</dbReference>
<dbReference type="Pfam" id="PF00005">
    <property type="entry name" value="ABC_tran"/>
    <property type="match status" value="1"/>
</dbReference>
<gene>
    <name evidence="5" type="ORF">A5802_002211</name>
</gene>
<reference evidence="5 6" key="1">
    <citation type="submission" date="2017-05" db="EMBL/GenBank/DDBJ databases">
        <title>The Genome Sequence of Enterococcus mundtii 6B1_DIV0119.</title>
        <authorList>
            <consortium name="The Broad Institute Genomics Platform"/>
            <consortium name="The Broad Institute Genomic Center for Infectious Diseases"/>
            <person name="Earl A."/>
            <person name="Manson A."/>
            <person name="Schwartman J."/>
            <person name="Gilmore M."/>
            <person name="Abouelleil A."/>
            <person name="Cao P."/>
            <person name="Chapman S."/>
            <person name="Cusick C."/>
            <person name="Shea T."/>
            <person name="Young S."/>
            <person name="Neafsey D."/>
            <person name="Nusbaum C."/>
            <person name="Birren B."/>
        </authorList>
    </citation>
    <scope>NUCLEOTIDE SEQUENCE [LARGE SCALE GENOMIC DNA]</scope>
    <source>
        <strain evidence="5 6">6B1_DIV0119</strain>
    </source>
</reference>
<dbReference type="GO" id="GO:0016887">
    <property type="term" value="F:ATP hydrolysis activity"/>
    <property type="evidence" value="ECO:0007669"/>
    <property type="project" value="InterPro"/>
</dbReference>
<keyword evidence="2" id="KW-0547">Nucleotide-binding</keyword>
<keyword evidence="3" id="KW-0067">ATP-binding</keyword>
<dbReference type="InterPro" id="IPR017871">
    <property type="entry name" value="ABC_transporter-like_CS"/>
</dbReference>
<dbReference type="InterPro" id="IPR003439">
    <property type="entry name" value="ABC_transporter-like_ATP-bd"/>
</dbReference>
<dbReference type="Gene3D" id="3.40.50.300">
    <property type="entry name" value="P-loop containing nucleotide triphosphate hydrolases"/>
    <property type="match status" value="1"/>
</dbReference>
<dbReference type="EMBL" id="NGMS01000001">
    <property type="protein sequence ID" value="OTP28469.1"/>
    <property type="molecule type" value="Genomic_DNA"/>
</dbReference>
<dbReference type="PANTHER" id="PTHR42939:SF1">
    <property type="entry name" value="ABC TRANSPORTER ATP-BINDING PROTEIN ALBC-RELATED"/>
    <property type="match status" value="1"/>
</dbReference>
<evidence type="ECO:0000256" key="3">
    <source>
        <dbReference type="ARBA" id="ARBA00022840"/>
    </source>
</evidence>
<evidence type="ECO:0000256" key="1">
    <source>
        <dbReference type="ARBA" id="ARBA00022448"/>
    </source>
</evidence>
<dbReference type="GO" id="GO:0005524">
    <property type="term" value="F:ATP binding"/>
    <property type="evidence" value="ECO:0007669"/>
    <property type="project" value="UniProtKB-KW"/>
</dbReference>
<evidence type="ECO:0000256" key="2">
    <source>
        <dbReference type="ARBA" id="ARBA00022741"/>
    </source>
</evidence>
<evidence type="ECO:0000313" key="6">
    <source>
        <dbReference type="Proteomes" id="UP000195024"/>
    </source>
</evidence>